<feature type="coiled-coil region" evidence="1">
    <location>
        <begin position="820"/>
        <end position="872"/>
    </location>
</feature>
<feature type="compositionally biased region" description="Polar residues" evidence="2">
    <location>
        <begin position="1"/>
        <end position="26"/>
    </location>
</feature>
<protein>
    <submittedName>
        <fullName evidence="3">Uncharacterized protein</fullName>
    </submittedName>
</protein>
<name>F8L4Q7_SIMNZ</name>
<dbReference type="HOGENOM" id="CLU_279646_0_0_0"/>
<sequence length="1126" mass="125044">MTQKITNNDSQQPSTSNTQTVSSTDSQGREVAQVKPNKGNCLWNGLVYIASGIASLFDSCKKPAIDAVNQPVVLSSSKPKKQEAETLWNLFIQDPVIQKLPKSEQKKVFEKCLTDYQKSVTAYEKAAGEVAFTNPKAQKFAEDLSGRLSAIVKAYNAICEEENPSSAKNPLFTKEFMAAMRLAQLFGNDSTGSGSVGMSPLTIMGALKNGNLRERMTLAYRTVFSFFAAEILDKPGMIDKINDKLKEQGAGFQIDKERFEQDQAKGEGIITLDGQRTIKQAPVVDNFRNVEKKRLSLPQPTRHEATGAVLSEIPGLSWREARVGTRYDVFDQTLRQEANTRKLEWIPGKEWVAVDPTSTFAKETEALGSLPMLTGPSGTTDGFIHAARYLGLGDQTEEGMLACVGWMIPVGDHTLHEIRSGAEFHGVPYEGLPSDFSTFASSDPTVVRQINAKLQGQGLENPSHYFSAAYMHEVGLDLGVVDQIEVDLDVTLKQATVGVEAYDLTHLNAPVEVQSQLKAINLELRKHEVMIAKLGELSLSTPTSEKEKLAAIRERKKTLVENYEELKGTKMKFVKAHFQGGDRVYAMSNPRVLRAGTDLYTCNKPAKIQKIVYGNGFSEFTDPSRFHTGYATDYVQTGRFGMNEMGEIGHYFSIGEPGYMSSDSPHTLHIALNQDLTGTSIMSVTELKSAGFSDLEIEEGYRRIHQEYPYLQNDGLPPKDSEVVILRAQGNFNIVELIEGQDPYDTVSWTRRTIGNYAATHALTSDQAHSSWANAIVPTYMTNAERMEALVQHDLDGVTNGIVAFDHVNLDAPLLVKQELKAINLELRKLEATYTKLDQLFDTTPPTEKGKIAEIRRRKEEVKQQYYSLKEKKVQFVKANVSFEQQVYAMSNPRVLNAGTDLYTCNKPAKIQKIVFGHGFSEFVNPDVFHSGYASDYVQTGRFGMNEMGEIGHYFSIGAPGYMSSDSPHTLHISMNRNVTGTSIMSVTELESEGFTKEQIEEGYRKIHQDYPFLQNDGLPPKDSEVVILRPQGNFDIVELIEGEEAWDDNSWTRRTVGNYATTHSLPSSSVHSSWANVLVPKYKTEGERTAPQSQVLPQSLKTGTPIDANTTQGKQTTDNTVKVTN</sequence>
<keyword evidence="4" id="KW-1185">Reference proteome</keyword>
<evidence type="ECO:0000256" key="2">
    <source>
        <dbReference type="SAM" id="MobiDB-lite"/>
    </source>
</evidence>
<keyword evidence="1" id="KW-0175">Coiled coil</keyword>
<reference key="1">
    <citation type="journal article" date="2011" name="Mol. Biol. Evol.">
        <title>Unity in variety -- the pan-genome of the Chlamydiae.</title>
        <authorList>
            <person name="Collingro A."/>
            <person name="Tischler P."/>
            <person name="Weinmaier T."/>
            <person name="Penz T."/>
            <person name="Heinz E."/>
            <person name="Brunham R.C."/>
            <person name="Read T.D."/>
            <person name="Bavoil P.M."/>
            <person name="Sachse K."/>
            <person name="Kahane S."/>
            <person name="Friedman M.G."/>
            <person name="Rattei T."/>
            <person name="Myers G.S.A."/>
            <person name="Horn M."/>
        </authorList>
    </citation>
    <scope>NUCLEOTIDE SEQUENCE</scope>
    <source>
        <strain>Z</strain>
    </source>
</reference>
<proteinExistence type="predicted"/>
<evidence type="ECO:0000256" key="1">
    <source>
        <dbReference type="SAM" id="Coils"/>
    </source>
</evidence>
<dbReference type="AlphaFoldDB" id="F8L4Q7"/>
<evidence type="ECO:0000313" key="4">
    <source>
        <dbReference type="Proteomes" id="UP000000496"/>
    </source>
</evidence>
<accession>F8L4Q7</accession>
<dbReference type="OrthoDB" id="292792at2"/>
<dbReference type="KEGG" id="sng:SNE_A05760"/>
<feature type="region of interest" description="Disordered" evidence="2">
    <location>
        <begin position="1086"/>
        <end position="1126"/>
    </location>
</feature>
<dbReference type="eggNOG" id="COG4372">
    <property type="taxonomic scope" value="Bacteria"/>
</dbReference>
<reference evidence="3 4" key="2">
    <citation type="journal article" date="2011" name="Mol. Biol. Evol.">
        <title>Unity in variety--the pan-genome of the Chlamydiae.</title>
        <authorList>
            <person name="Collingro A."/>
            <person name="Tischler P."/>
            <person name="Weinmaier T."/>
            <person name="Penz T."/>
            <person name="Heinz E."/>
            <person name="Brunham R.C."/>
            <person name="Read T.D."/>
            <person name="Bavoil P.M."/>
            <person name="Sachse K."/>
            <person name="Kahane S."/>
            <person name="Friedman M.G."/>
            <person name="Rattei T."/>
            <person name="Myers G.S."/>
            <person name="Horn M."/>
        </authorList>
    </citation>
    <scope>NUCLEOTIDE SEQUENCE [LARGE SCALE GENOMIC DNA]</scope>
    <source>
        <strain evidence="4">ATCC VR-1471 / Z</strain>
    </source>
</reference>
<organism evidence="3 4">
    <name type="scientific">Simkania negevensis (strain ATCC VR-1471 / DSM 27360 / Z)</name>
    <dbReference type="NCBI Taxonomy" id="331113"/>
    <lineage>
        <taxon>Bacteria</taxon>
        <taxon>Pseudomonadati</taxon>
        <taxon>Chlamydiota</taxon>
        <taxon>Chlamydiia</taxon>
        <taxon>Parachlamydiales</taxon>
        <taxon>Simkaniaceae</taxon>
        <taxon>Simkania</taxon>
    </lineage>
</organism>
<dbReference type="EMBL" id="FR872582">
    <property type="protein sequence ID" value="CCB88453.1"/>
    <property type="molecule type" value="Genomic_DNA"/>
</dbReference>
<dbReference type="RefSeq" id="WP_013942920.1">
    <property type="nucleotide sequence ID" value="NC_015713.1"/>
</dbReference>
<dbReference type="Proteomes" id="UP000000496">
    <property type="component" value="Chromosome gsn.131"/>
</dbReference>
<evidence type="ECO:0000313" key="3">
    <source>
        <dbReference type="EMBL" id="CCB88453.1"/>
    </source>
</evidence>
<gene>
    <name evidence="3" type="ordered locus">SNE_A05760</name>
</gene>
<feature type="compositionally biased region" description="Polar residues" evidence="2">
    <location>
        <begin position="1091"/>
        <end position="1126"/>
    </location>
</feature>
<feature type="region of interest" description="Disordered" evidence="2">
    <location>
        <begin position="1"/>
        <end position="32"/>
    </location>
</feature>